<evidence type="ECO:0000259" key="2">
    <source>
        <dbReference type="SMART" id="SM00474"/>
    </source>
</evidence>
<dbReference type="InterPro" id="IPR002782">
    <property type="entry name" value="Mut7-C_RNAse_dom"/>
</dbReference>
<dbReference type="Pfam" id="PF01927">
    <property type="entry name" value="Mut7-C"/>
    <property type="match status" value="2"/>
</dbReference>
<accession>A0A7R9E8S0</accession>
<dbReference type="InterPro" id="IPR036397">
    <property type="entry name" value="RNaseH_sf"/>
</dbReference>
<dbReference type="InterPro" id="IPR002562">
    <property type="entry name" value="3'-5'_exonuclease_dom"/>
</dbReference>
<sequence>MARQVQEPGRYSYGTSLSSHDRGPSPGYYSGLSPKPRTLPPREPLDEATFYWLNNLKRLWARWKRSDAVNQMIREYFASVVNPHEATLNIMIHCDDFHQGKSNSLSHTVIEEFERWRIGKESFLLSQLTPEVQLKAFNTIIRQRNPNLVKVVFNTYEMLRVKELFLPAIRDLIDNKMFKEACQSATLLKLEEYFSTEDFLVPLIFQDKLLVAEEFLHTSPRLQHEVVAFLDHLLGRRHGVREEIDRIISRLQIPEVKRDKLYSKPLSKLVARLVKTHKLPPETCPNLNYRRSEGALQFLVHKKFQDNSLSVDSWREMAREAVGNDPRLHRELVDKVINQGAFKEAKYWVDEFDIPRSDWPGSLISVITNEPELNASNSMDPSGEEEREDSWDKDPQLEYHIFPLEYDCITLVDTPGVFRDFLEAIKNVELVGMDCEWKPFFGSKRNDLALIQVALKHHVYILDAMTVGQDCPDLWREFGRVFWDNEGIVKLGFNLLNDLQMMKTSLPELESCKGNLGFLDLYLLWRKISKDFHFKFPFEGKDAGFSESLARLVELCLGHRINKMDQFSNWERRPLRKSQILYAALDAYCLLEVYDKIAYCCDQQGIPFEEIKNEILTQMKSRKKVIKNSKKSTSRKEQLVEEEEVPPGPYSEPVPARCLRLVCDTMVQGLGKYLRRCGVDVVILENNDSHDKCVKIANSQGRMIVTRGYTYNKLKQHVPLGYCYRVQSEDCDLEDQVKEVLQYFNTAVSKEDIFSRCQLSSSEPIERGVLMGAEYSGELITDGLENIHCGAVQAVERVGGAACTNVEERYTDVLFTKVLPAKMEQLFQAWEIRSCGAAPDKGLEPVLHWDDEAGGFSDDDEFDRFSDEGTAAPVSRQGPLLRLSKGEVDVAQGLTSKGATVQLNSIHRSVTSKYPAFYICDTCGKVYWEGTHYERFVNIFIRDGFVLASP</sequence>
<gene>
    <name evidence="3" type="ORF">TMSB3V08_LOCUS6334</name>
</gene>
<dbReference type="EMBL" id="OB794123">
    <property type="protein sequence ID" value="CAD7429557.1"/>
    <property type="molecule type" value="Genomic_DNA"/>
</dbReference>
<dbReference type="Pfam" id="PF01612">
    <property type="entry name" value="DNA_pol_A_exo1"/>
    <property type="match status" value="1"/>
</dbReference>
<dbReference type="SUPFAM" id="SSF53098">
    <property type="entry name" value="Ribonuclease H-like"/>
    <property type="match status" value="1"/>
</dbReference>
<dbReference type="GO" id="GO:0003676">
    <property type="term" value="F:nucleic acid binding"/>
    <property type="evidence" value="ECO:0007669"/>
    <property type="project" value="InterPro"/>
</dbReference>
<organism evidence="3">
    <name type="scientific">Timema monikensis</name>
    <dbReference type="NCBI Taxonomy" id="170555"/>
    <lineage>
        <taxon>Eukaryota</taxon>
        <taxon>Metazoa</taxon>
        <taxon>Ecdysozoa</taxon>
        <taxon>Arthropoda</taxon>
        <taxon>Hexapoda</taxon>
        <taxon>Insecta</taxon>
        <taxon>Pterygota</taxon>
        <taxon>Neoptera</taxon>
        <taxon>Polyneoptera</taxon>
        <taxon>Phasmatodea</taxon>
        <taxon>Timematodea</taxon>
        <taxon>Timematoidea</taxon>
        <taxon>Timematidae</taxon>
        <taxon>Timema</taxon>
    </lineage>
</organism>
<reference evidence="3" key="1">
    <citation type="submission" date="2020-11" db="EMBL/GenBank/DDBJ databases">
        <authorList>
            <person name="Tran Van P."/>
        </authorList>
    </citation>
    <scope>NUCLEOTIDE SEQUENCE</scope>
</reference>
<dbReference type="PANTHER" id="PTHR47765">
    <property type="entry name" value="3'-5' EXONUCLEASE DOMAIN-CONTAINING PROTEIN"/>
    <property type="match status" value="1"/>
</dbReference>
<evidence type="ECO:0000313" key="3">
    <source>
        <dbReference type="EMBL" id="CAD7429557.1"/>
    </source>
</evidence>
<evidence type="ECO:0000256" key="1">
    <source>
        <dbReference type="SAM" id="MobiDB-lite"/>
    </source>
</evidence>
<dbReference type="Gene3D" id="3.30.420.10">
    <property type="entry name" value="Ribonuclease H-like superfamily/Ribonuclease H"/>
    <property type="match status" value="1"/>
</dbReference>
<name>A0A7R9E8S0_9NEOP</name>
<dbReference type="PANTHER" id="PTHR47765:SF2">
    <property type="entry name" value="EXONUCLEASE MUT-7 HOMOLOG"/>
    <property type="match status" value="1"/>
</dbReference>
<dbReference type="AlphaFoldDB" id="A0A7R9E8S0"/>
<protein>
    <recommendedName>
        <fullName evidence="2">3'-5' exonuclease domain-containing protein</fullName>
    </recommendedName>
</protein>
<dbReference type="InterPro" id="IPR012337">
    <property type="entry name" value="RNaseH-like_sf"/>
</dbReference>
<feature type="domain" description="3'-5' exonuclease" evidence="2">
    <location>
        <begin position="409"/>
        <end position="602"/>
    </location>
</feature>
<dbReference type="GO" id="GO:0008408">
    <property type="term" value="F:3'-5' exonuclease activity"/>
    <property type="evidence" value="ECO:0007669"/>
    <property type="project" value="InterPro"/>
</dbReference>
<feature type="region of interest" description="Disordered" evidence="1">
    <location>
        <begin position="627"/>
        <end position="647"/>
    </location>
</feature>
<feature type="region of interest" description="Disordered" evidence="1">
    <location>
        <begin position="1"/>
        <end position="40"/>
    </location>
</feature>
<proteinExistence type="predicted"/>
<dbReference type="SMART" id="SM00474">
    <property type="entry name" value="35EXOc"/>
    <property type="match status" value="1"/>
</dbReference>
<dbReference type="InterPro" id="IPR052408">
    <property type="entry name" value="Exonuclease_MUT-7-like"/>
</dbReference>
<dbReference type="GO" id="GO:0006139">
    <property type="term" value="P:nucleobase-containing compound metabolic process"/>
    <property type="evidence" value="ECO:0007669"/>
    <property type="project" value="InterPro"/>
</dbReference>